<keyword evidence="1" id="KW-0479">Metal-binding</keyword>
<gene>
    <name evidence="4" type="ORF">RJ641_004344</name>
</gene>
<dbReference type="GO" id="GO:0000976">
    <property type="term" value="F:transcription cis-regulatory region binding"/>
    <property type="evidence" value="ECO:0007669"/>
    <property type="project" value="TreeGrafter"/>
</dbReference>
<feature type="region of interest" description="Disordered" evidence="2">
    <location>
        <begin position="150"/>
        <end position="177"/>
    </location>
</feature>
<dbReference type="GO" id="GO:0008270">
    <property type="term" value="F:zinc ion binding"/>
    <property type="evidence" value="ECO:0007669"/>
    <property type="project" value="UniProtKB-KW"/>
</dbReference>
<evidence type="ECO:0000313" key="4">
    <source>
        <dbReference type="EMBL" id="KAK6930250.1"/>
    </source>
</evidence>
<dbReference type="AlphaFoldDB" id="A0AAN8V9S8"/>
<dbReference type="GO" id="GO:0003700">
    <property type="term" value="F:DNA-binding transcription factor activity"/>
    <property type="evidence" value="ECO:0007669"/>
    <property type="project" value="TreeGrafter"/>
</dbReference>
<name>A0AAN8V9S8_9MAGN</name>
<keyword evidence="1" id="KW-0862">Zinc</keyword>
<dbReference type="GO" id="GO:0009736">
    <property type="term" value="P:cytokinin-activated signaling pathway"/>
    <property type="evidence" value="ECO:0007669"/>
    <property type="project" value="TreeGrafter"/>
</dbReference>
<dbReference type="InterPro" id="IPR044299">
    <property type="entry name" value="GIS3/ZFP5/ZFP6"/>
</dbReference>
<feature type="domain" description="C2H2-type" evidence="3">
    <location>
        <begin position="56"/>
        <end position="83"/>
    </location>
</feature>
<feature type="compositionally biased region" description="Basic and acidic residues" evidence="2">
    <location>
        <begin position="1"/>
        <end position="13"/>
    </location>
</feature>
<evidence type="ECO:0000259" key="3">
    <source>
        <dbReference type="PROSITE" id="PS50157"/>
    </source>
</evidence>
<dbReference type="InterPro" id="IPR036236">
    <property type="entry name" value="Znf_C2H2_sf"/>
</dbReference>
<dbReference type="PROSITE" id="PS50157">
    <property type="entry name" value="ZINC_FINGER_C2H2_2"/>
    <property type="match status" value="1"/>
</dbReference>
<evidence type="ECO:0000313" key="5">
    <source>
        <dbReference type="Proteomes" id="UP001370490"/>
    </source>
</evidence>
<reference evidence="4 5" key="1">
    <citation type="submission" date="2023-12" db="EMBL/GenBank/DDBJ databases">
        <title>A high-quality genome assembly for Dillenia turbinata (Dilleniales).</title>
        <authorList>
            <person name="Chanderbali A."/>
        </authorList>
    </citation>
    <scope>NUCLEOTIDE SEQUENCE [LARGE SCALE GENOMIC DNA]</scope>
    <source>
        <strain evidence="4">LSX21</strain>
        <tissue evidence="4">Leaf</tissue>
    </source>
</reference>
<dbReference type="Gene3D" id="3.30.160.60">
    <property type="entry name" value="Classic Zinc Finger"/>
    <property type="match status" value="1"/>
</dbReference>
<proteinExistence type="predicted"/>
<comment type="caution">
    <text evidence="4">The sequence shown here is derived from an EMBL/GenBank/DDBJ whole genome shotgun (WGS) entry which is preliminary data.</text>
</comment>
<dbReference type="PANTHER" id="PTHR46353">
    <property type="entry name" value="ZINC FINGER PROTEIN 5"/>
    <property type="match status" value="1"/>
</dbReference>
<dbReference type="PANTHER" id="PTHR46353:SF23">
    <property type="entry name" value="C2H2 ZINC FINGER-CONTAINING PROTEIN-RELATED"/>
    <property type="match status" value="1"/>
</dbReference>
<dbReference type="EMBL" id="JBAMMX010000012">
    <property type="protein sequence ID" value="KAK6930250.1"/>
    <property type="molecule type" value="Genomic_DNA"/>
</dbReference>
<feature type="region of interest" description="Disordered" evidence="2">
    <location>
        <begin position="1"/>
        <end position="25"/>
    </location>
</feature>
<organism evidence="4 5">
    <name type="scientific">Dillenia turbinata</name>
    <dbReference type="NCBI Taxonomy" id="194707"/>
    <lineage>
        <taxon>Eukaryota</taxon>
        <taxon>Viridiplantae</taxon>
        <taxon>Streptophyta</taxon>
        <taxon>Embryophyta</taxon>
        <taxon>Tracheophyta</taxon>
        <taxon>Spermatophyta</taxon>
        <taxon>Magnoliopsida</taxon>
        <taxon>eudicotyledons</taxon>
        <taxon>Gunneridae</taxon>
        <taxon>Pentapetalae</taxon>
        <taxon>Dilleniales</taxon>
        <taxon>Dilleniaceae</taxon>
        <taxon>Dillenia</taxon>
    </lineage>
</organism>
<keyword evidence="5" id="KW-1185">Reference proteome</keyword>
<dbReference type="InterPro" id="IPR013087">
    <property type="entry name" value="Znf_C2H2_type"/>
</dbReference>
<dbReference type="GO" id="GO:0009740">
    <property type="term" value="P:gibberellic acid mediated signaling pathway"/>
    <property type="evidence" value="ECO:0007669"/>
    <property type="project" value="TreeGrafter"/>
</dbReference>
<feature type="compositionally biased region" description="Low complexity" evidence="2">
    <location>
        <begin position="14"/>
        <end position="25"/>
    </location>
</feature>
<evidence type="ECO:0000256" key="1">
    <source>
        <dbReference type="PROSITE-ProRule" id="PRU00042"/>
    </source>
</evidence>
<dbReference type="GO" id="GO:0010090">
    <property type="term" value="P:trichome morphogenesis"/>
    <property type="evidence" value="ECO:0007669"/>
    <property type="project" value="InterPro"/>
</dbReference>
<dbReference type="PROSITE" id="PS00028">
    <property type="entry name" value="ZINC_FINGER_C2H2_1"/>
    <property type="match status" value="1"/>
</dbReference>
<dbReference type="SUPFAM" id="SSF57667">
    <property type="entry name" value="beta-beta-alpha zinc fingers"/>
    <property type="match status" value="1"/>
</dbReference>
<dbReference type="Proteomes" id="UP001370490">
    <property type="component" value="Unassembled WGS sequence"/>
</dbReference>
<protein>
    <recommendedName>
        <fullName evidence="3">C2H2-type domain-containing protein</fullName>
    </recommendedName>
</protein>
<dbReference type="Pfam" id="PF13912">
    <property type="entry name" value="zf-C2H2_6"/>
    <property type="match status" value="1"/>
</dbReference>
<dbReference type="GO" id="GO:0005634">
    <property type="term" value="C:nucleus"/>
    <property type="evidence" value="ECO:0007669"/>
    <property type="project" value="TreeGrafter"/>
</dbReference>
<evidence type="ECO:0000256" key="2">
    <source>
        <dbReference type="SAM" id="MobiDB-lite"/>
    </source>
</evidence>
<accession>A0AAN8V9S8</accession>
<keyword evidence="1" id="KW-0863">Zinc-finger</keyword>
<sequence>MAESSSNRDKSASESKSSLQSSQKPTSVVKLFGFSVTGCSSEVPVAKENDLHRRKFECQYCHREFTNSQALGGHQNAHKKERRRAKRAQFQIVHHHQQQRLTVPIPTLAPHALQSARLITLPPHPLFTSAASPRVPSGLYIGHPHHISTEDAASSDANANEGVDLHLSLAPSSDTPK</sequence>